<evidence type="ECO:0000256" key="2">
    <source>
        <dbReference type="ARBA" id="ARBA00022490"/>
    </source>
</evidence>
<keyword evidence="5 9" id="KW-0067">ATP-binding</keyword>
<evidence type="ECO:0000256" key="7">
    <source>
        <dbReference type="ARBA" id="ARBA00023146"/>
    </source>
</evidence>
<name>A0A853A892_9ACTN</name>
<dbReference type="RefSeq" id="WP_179815201.1">
    <property type="nucleotide sequence ID" value="NZ_JACBZD010000001.1"/>
</dbReference>
<dbReference type="FunFam" id="3.90.740.10:FF:000017">
    <property type="entry name" value="Leucine--tRNA ligase"/>
    <property type="match status" value="1"/>
</dbReference>
<proteinExistence type="inferred from homology"/>
<dbReference type="SUPFAM" id="SSF50677">
    <property type="entry name" value="ValRS/IleRS/LeuRS editing domain"/>
    <property type="match status" value="1"/>
</dbReference>
<dbReference type="HAMAP" id="MF_00049_B">
    <property type="entry name" value="Leu_tRNA_synth_B"/>
    <property type="match status" value="1"/>
</dbReference>
<dbReference type="Pfam" id="PF09334">
    <property type="entry name" value="tRNA-synt_1g"/>
    <property type="match status" value="1"/>
</dbReference>
<feature type="domain" description="Methionyl/Valyl/Leucyl/Isoleucyl-tRNA synthetase anticodon-binding" evidence="11">
    <location>
        <begin position="817"/>
        <end position="933"/>
    </location>
</feature>
<evidence type="ECO:0000313" key="14">
    <source>
        <dbReference type="EMBL" id="NYI06652.1"/>
    </source>
</evidence>
<evidence type="ECO:0000256" key="3">
    <source>
        <dbReference type="ARBA" id="ARBA00022598"/>
    </source>
</evidence>
<dbReference type="FunFam" id="3.40.50.620:FF:000087">
    <property type="entry name" value="Leucine--tRNA ligase"/>
    <property type="match status" value="1"/>
</dbReference>
<keyword evidence="15" id="KW-1185">Reference proteome</keyword>
<dbReference type="PANTHER" id="PTHR43740">
    <property type="entry name" value="LEUCYL-TRNA SYNTHETASE"/>
    <property type="match status" value="1"/>
</dbReference>
<dbReference type="InterPro" id="IPR015413">
    <property type="entry name" value="Methionyl/Leucyl_tRNA_Synth"/>
</dbReference>
<dbReference type="InterPro" id="IPR002302">
    <property type="entry name" value="Leu-tRNA-ligase"/>
</dbReference>
<dbReference type="PRINTS" id="PR00985">
    <property type="entry name" value="TRNASYNTHLEU"/>
</dbReference>
<keyword evidence="6 9" id="KW-0648">Protein biosynthesis</keyword>
<keyword evidence="4 9" id="KW-0547">Nucleotide-binding</keyword>
<comment type="catalytic activity">
    <reaction evidence="8 9">
        <text>tRNA(Leu) + L-leucine + ATP = L-leucyl-tRNA(Leu) + AMP + diphosphate</text>
        <dbReference type="Rhea" id="RHEA:11688"/>
        <dbReference type="Rhea" id="RHEA-COMP:9613"/>
        <dbReference type="Rhea" id="RHEA-COMP:9622"/>
        <dbReference type="ChEBI" id="CHEBI:30616"/>
        <dbReference type="ChEBI" id="CHEBI:33019"/>
        <dbReference type="ChEBI" id="CHEBI:57427"/>
        <dbReference type="ChEBI" id="CHEBI:78442"/>
        <dbReference type="ChEBI" id="CHEBI:78494"/>
        <dbReference type="ChEBI" id="CHEBI:456215"/>
        <dbReference type="EC" id="6.1.1.4"/>
    </reaction>
</comment>
<dbReference type="GO" id="GO:0002161">
    <property type="term" value="F:aminoacyl-tRNA deacylase activity"/>
    <property type="evidence" value="ECO:0007669"/>
    <property type="project" value="InterPro"/>
</dbReference>
<comment type="subcellular location">
    <subcellularLocation>
        <location evidence="9">Cytoplasm</location>
    </subcellularLocation>
</comment>
<evidence type="ECO:0000256" key="1">
    <source>
        <dbReference type="ARBA" id="ARBA00005594"/>
    </source>
</evidence>
<comment type="caution">
    <text evidence="9">Lacks conserved residue(s) required for the propagation of feature annotation.</text>
</comment>
<dbReference type="InterPro" id="IPR025709">
    <property type="entry name" value="Leu_tRNA-synth_edit"/>
</dbReference>
<evidence type="ECO:0000259" key="11">
    <source>
        <dbReference type="Pfam" id="PF08264"/>
    </source>
</evidence>
<gene>
    <name evidence="9" type="primary">leuS</name>
    <name evidence="14" type="ORF">FHU37_003595</name>
</gene>
<feature type="domain" description="Methionyl/Leucyl tRNA synthetase" evidence="12">
    <location>
        <begin position="61"/>
        <end position="164"/>
    </location>
</feature>
<dbReference type="InterPro" id="IPR013155">
    <property type="entry name" value="M/V/L/I-tRNA-synth_anticd-bd"/>
</dbReference>
<dbReference type="GO" id="GO:0005829">
    <property type="term" value="C:cytosol"/>
    <property type="evidence" value="ECO:0007669"/>
    <property type="project" value="TreeGrafter"/>
</dbReference>
<keyword evidence="7 9" id="KW-0030">Aminoacyl-tRNA synthetase</keyword>
<protein>
    <recommendedName>
        <fullName evidence="9">Leucine--tRNA ligase</fullName>
        <ecNumber evidence="9">6.1.1.4</ecNumber>
    </recommendedName>
    <alternativeName>
        <fullName evidence="9">Leucyl-tRNA synthetase</fullName>
        <shortName evidence="9">LeuRS</shortName>
    </alternativeName>
</protein>
<dbReference type="GO" id="GO:0004823">
    <property type="term" value="F:leucine-tRNA ligase activity"/>
    <property type="evidence" value="ECO:0007669"/>
    <property type="project" value="UniProtKB-UniRule"/>
</dbReference>
<evidence type="ECO:0000256" key="8">
    <source>
        <dbReference type="ARBA" id="ARBA00047469"/>
    </source>
</evidence>
<dbReference type="InterPro" id="IPR014729">
    <property type="entry name" value="Rossmann-like_a/b/a_fold"/>
</dbReference>
<evidence type="ECO:0000256" key="5">
    <source>
        <dbReference type="ARBA" id="ARBA00022840"/>
    </source>
</evidence>
<evidence type="ECO:0000259" key="12">
    <source>
        <dbReference type="Pfam" id="PF09334"/>
    </source>
</evidence>
<dbReference type="PROSITE" id="PS00178">
    <property type="entry name" value="AA_TRNA_LIGASE_I"/>
    <property type="match status" value="1"/>
</dbReference>
<evidence type="ECO:0000256" key="6">
    <source>
        <dbReference type="ARBA" id="ARBA00022917"/>
    </source>
</evidence>
<dbReference type="Gene3D" id="3.90.740.10">
    <property type="entry name" value="Valyl/Leucyl/Isoleucyl-tRNA synthetase, editing domain"/>
    <property type="match status" value="1"/>
</dbReference>
<dbReference type="Gene3D" id="1.10.730.10">
    <property type="entry name" value="Isoleucyl-tRNA Synthetase, Domain 1"/>
    <property type="match status" value="1"/>
</dbReference>
<dbReference type="GO" id="GO:0006429">
    <property type="term" value="P:leucyl-tRNA aminoacylation"/>
    <property type="evidence" value="ECO:0007669"/>
    <property type="project" value="UniProtKB-UniRule"/>
</dbReference>
<dbReference type="FunFam" id="3.40.50.620:FF:000060">
    <property type="entry name" value="Leucine--tRNA ligase"/>
    <property type="match status" value="1"/>
</dbReference>
<feature type="domain" description="Leucyl-tRNA synthetase editing" evidence="13">
    <location>
        <begin position="289"/>
        <end position="505"/>
    </location>
</feature>
<organism evidence="14 15">
    <name type="scientific">Allostreptomyces psammosilenae</name>
    <dbReference type="NCBI Taxonomy" id="1892865"/>
    <lineage>
        <taxon>Bacteria</taxon>
        <taxon>Bacillati</taxon>
        <taxon>Actinomycetota</taxon>
        <taxon>Actinomycetes</taxon>
        <taxon>Kitasatosporales</taxon>
        <taxon>Streptomycetaceae</taxon>
        <taxon>Allostreptomyces</taxon>
    </lineage>
</organism>
<keyword evidence="3 9" id="KW-0436">Ligase</keyword>
<evidence type="ECO:0000313" key="15">
    <source>
        <dbReference type="Proteomes" id="UP000567795"/>
    </source>
</evidence>
<sequence>MNEQSDTGTHRYTAELAGRIERHWQDYWESAGTFEAPNPAGPLGEPDKLGDRPKVYAMDMFPYPSGAGLHVGHPLGYIATDVFSRYKRMTGHNVLHTLGYDAFGLPAEQYAVQTGTHPRVTTEANIANMRRQLRRLGLGHDSRRSVATTDPEFYRWTQWIFLQIFDSWYDPEAQRARPIAELRASFERGERPTPDGRPWAELGRAEQEDVLSGYRLAYADEAPVNWCPGLGTVLANEEVTAEGRSERGNFPVFKANLRQWKMRITAYAERLLRDLDRLDWPEAIKLQQRNWIGRSEGARVDFALDGHPELGPVTVFTTRPDTLFGATYMVLAPEHPLVDGIVPQAWPTGPDGAEPPAAWTRGAATPAEAVAAYRKAVGGESDVERLAETREKTGVFTGGYAINPVNGERIPVFVADYVLMGYGTGAIMAVPGHDSRDFAFARAFGLPIRCVVAPPADSGLGTDPAAWDDAFTANTDATLTASTGEGLSLDGLSVPDAKKAVIGWLEQRGLGEGTVTYRLRDWLFSRQRYWGEPFPIVYDEDGVAVPLPDSMLPVELPEIDDYRPRTFDPEDADTSPETPLSRNREWVEVTLDLGDGPKRYRRETNTMPNWAGSCWYELRYLDPTNTERLVDPAVEAYWMGPKDGTDASTGDPGGVDLYVGGSEHAVLHLLYARFWHKILFDLGHVSSAEPFHRLFNQGMIQAYAFTDSRGVYVPAEEVVERDGGWFWNDEPVRREYGKMGKSLKNSVTPDQIFEEYGADTLRLYEMAMGPLDVSRPWDTRAVVGSFRFLQRLWRTVVDEATGEVVVVDEPLDAETERLLHRTIDGMRRDMEGLRFNTAIAKAIEFNNHLTKRAAGGQATPREAAEKLVLLVAPLAPHIAEELWRRLGHEGSLAHEPLPQADPALLREETVTCVVQVRGKVRARLEVPPSSSEEELRALALADEGVVAALGGAEVRKVIVRAPKLVNIVPA</sequence>
<comment type="similarity">
    <text evidence="1 9 10">Belongs to the class-I aminoacyl-tRNA synthetase family.</text>
</comment>
<evidence type="ECO:0000259" key="13">
    <source>
        <dbReference type="Pfam" id="PF13603"/>
    </source>
</evidence>
<evidence type="ECO:0000256" key="9">
    <source>
        <dbReference type="HAMAP-Rule" id="MF_00049"/>
    </source>
</evidence>
<feature type="binding site" evidence="9">
    <location>
        <position position="741"/>
    </location>
    <ligand>
        <name>ATP</name>
        <dbReference type="ChEBI" id="CHEBI:30616"/>
    </ligand>
</feature>
<dbReference type="InterPro" id="IPR001412">
    <property type="entry name" value="aa-tRNA-synth_I_CS"/>
</dbReference>
<dbReference type="EC" id="6.1.1.4" evidence="9"/>
<dbReference type="FunFam" id="3.40.50.620:FF:000056">
    <property type="entry name" value="Leucine--tRNA ligase"/>
    <property type="match status" value="1"/>
</dbReference>
<dbReference type="Pfam" id="PF08264">
    <property type="entry name" value="Anticodon_1"/>
    <property type="match status" value="1"/>
</dbReference>
<dbReference type="EMBL" id="JACBZD010000001">
    <property type="protein sequence ID" value="NYI06652.1"/>
    <property type="molecule type" value="Genomic_DNA"/>
</dbReference>
<dbReference type="InterPro" id="IPR009080">
    <property type="entry name" value="tRNAsynth_Ia_anticodon-bd"/>
</dbReference>
<feature type="short sequence motif" description="'KMSKS' region" evidence="9">
    <location>
        <begin position="738"/>
        <end position="742"/>
    </location>
</feature>
<accession>A0A853A892</accession>
<dbReference type="Proteomes" id="UP000567795">
    <property type="component" value="Unassembled WGS sequence"/>
</dbReference>
<keyword evidence="2 9" id="KW-0963">Cytoplasm</keyword>
<dbReference type="InterPro" id="IPR009008">
    <property type="entry name" value="Val/Leu/Ile-tRNA-synth_edit"/>
</dbReference>
<dbReference type="AlphaFoldDB" id="A0A853A892"/>
<dbReference type="SUPFAM" id="SSF47323">
    <property type="entry name" value="Anticodon-binding domain of a subclass of class I aminoacyl-tRNA synthetases"/>
    <property type="match status" value="1"/>
</dbReference>
<evidence type="ECO:0000256" key="4">
    <source>
        <dbReference type="ARBA" id="ARBA00022741"/>
    </source>
</evidence>
<dbReference type="GO" id="GO:0005524">
    <property type="term" value="F:ATP binding"/>
    <property type="evidence" value="ECO:0007669"/>
    <property type="project" value="UniProtKB-UniRule"/>
</dbReference>
<dbReference type="FunFam" id="1.10.730.10:FF:000011">
    <property type="entry name" value="Leucine--tRNA ligase chloroplastic/mitochondrial"/>
    <property type="match status" value="1"/>
</dbReference>
<reference evidence="14 15" key="1">
    <citation type="submission" date="2020-07" db="EMBL/GenBank/DDBJ databases">
        <title>Sequencing the genomes of 1000 actinobacteria strains.</title>
        <authorList>
            <person name="Klenk H.-P."/>
        </authorList>
    </citation>
    <scope>NUCLEOTIDE SEQUENCE [LARGE SCALE GENOMIC DNA]</scope>
    <source>
        <strain evidence="14 15">DSM 42178</strain>
    </source>
</reference>
<dbReference type="Pfam" id="PF13603">
    <property type="entry name" value="tRNA-synt_1_2"/>
    <property type="match status" value="1"/>
</dbReference>
<evidence type="ECO:0000256" key="10">
    <source>
        <dbReference type="RuleBase" id="RU363039"/>
    </source>
</evidence>
<dbReference type="SUPFAM" id="SSF52374">
    <property type="entry name" value="Nucleotidylyl transferase"/>
    <property type="match status" value="1"/>
</dbReference>
<comment type="caution">
    <text evidence="14">The sequence shown here is derived from an EMBL/GenBank/DDBJ whole genome shotgun (WGS) entry which is preliminary data.</text>
</comment>
<dbReference type="PANTHER" id="PTHR43740:SF2">
    <property type="entry name" value="LEUCINE--TRNA LIGASE, MITOCHONDRIAL"/>
    <property type="match status" value="1"/>
</dbReference>
<dbReference type="CDD" id="cd07958">
    <property type="entry name" value="Anticodon_Ia_Leu_BEm"/>
    <property type="match status" value="1"/>
</dbReference>
<dbReference type="Gene3D" id="3.40.50.620">
    <property type="entry name" value="HUPs"/>
    <property type="match status" value="3"/>
</dbReference>